<reference evidence="2 3" key="1">
    <citation type="submission" date="2020-04" db="EMBL/GenBank/DDBJ databases">
        <title>Paraburkholderia sp. RP-4-7 isolated from soil.</title>
        <authorList>
            <person name="Dahal R.H."/>
        </authorList>
    </citation>
    <scope>NUCLEOTIDE SEQUENCE [LARGE SCALE GENOMIC DNA]</scope>
    <source>
        <strain evidence="2 3">RP-4-7</strain>
    </source>
</reference>
<accession>A0A848INY4</accession>
<dbReference type="Proteomes" id="UP000544134">
    <property type="component" value="Unassembled WGS sequence"/>
</dbReference>
<feature type="region of interest" description="Disordered" evidence="1">
    <location>
        <begin position="1"/>
        <end position="27"/>
    </location>
</feature>
<name>A0A848INY4_9BURK</name>
<evidence type="ECO:0000313" key="2">
    <source>
        <dbReference type="EMBL" id="NMM01484.1"/>
    </source>
</evidence>
<evidence type="ECO:0000256" key="1">
    <source>
        <dbReference type="SAM" id="MobiDB-lite"/>
    </source>
</evidence>
<protein>
    <submittedName>
        <fullName evidence="2">DUF1845 family protein</fullName>
    </submittedName>
</protein>
<dbReference type="RefSeq" id="WP_169488321.1">
    <property type="nucleotide sequence ID" value="NZ_JABBGJ010000031.1"/>
</dbReference>
<gene>
    <name evidence="2" type="ORF">HHL24_26545</name>
</gene>
<organism evidence="2 3">
    <name type="scientific">Paraburkholderia polaris</name>
    <dbReference type="NCBI Taxonomy" id="2728848"/>
    <lineage>
        <taxon>Bacteria</taxon>
        <taxon>Pseudomonadati</taxon>
        <taxon>Pseudomonadota</taxon>
        <taxon>Betaproteobacteria</taxon>
        <taxon>Burkholderiales</taxon>
        <taxon>Burkholderiaceae</taxon>
        <taxon>Paraburkholderia</taxon>
    </lineage>
</organism>
<comment type="caution">
    <text evidence="2">The sequence shown here is derived from an EMBL/GenBank/DDBJ whole genome shotgun (WGS) entry which is preliminary data.</text>
</comment>
<keyword evidence="3" id="KW-1185">Reference proteome</keyword>
<dbReference type="EMBL" id="JABBGJ010000031">
    <property type="protein sequence ID" value="NMM01484.1"/>
    <property type="molecule type" value="Genomic_DNA"/>
</dbReference>
<evidence type="ECO:0000313" key="3">
    <source>
        <dbReference type="Proteomes" id="UP000544134"/>
    </source>
</evidence>
<sequence length="197" mass="22066">MDAPIRKTATSGEGPDQDANKPKQSVTGLKPIERLTNDDRIARIIPTADYGMEIEYYSQFARTFIRAHYNFCAAKMTVAREGKKLALDYRFRESEEWLEKAIVWANKFEFHRIPMVPASIHVSITVPLAGRLVNLINDYDILFMSVSGAAFAGSITNDERNGVLLNASRQVLAIQQLCVPDSDRYDVGGRLLEAGQL</sequence>
<dbReference type="AlphaFoldDB" id="A0A848INY4"/>
<proteinExistence type="predicted"/>